<dbReference type="STRING" id="1238425.J07HQW2_01974"/>
<dbReference type="HOGENOM" id="CLU_2802155_0_0_2"/>
<dbReference type="eggNOG" id="arCOG00232">
    <property type="taxonomic scope" value="Archaea"/>
</dbReference>
<dbReference type="Gene3D" id="1.20.58.220">
    <property type="entry name" value="Phosphate transport system protein phou homolog 2, domain 2"/>
    <property type="match status" value="1"/>
</dbReference>
<dbReference type="EMBL" id="KE356561">
    <property type="protein sequence ID" value="ERG95517.1"/>
    <property type="molecule type" value="Genomic_DNA"/>
</dbReference>
<evidence type="ECO:0000259" key="1">
    <source>
        <dbReference type="Pfam" id="PF01895"/>
    </source>
</evidence>
<name>U1PP48_9EURY</name>
<dbReference type="InterPro" id="IPR026022">
    <property type="entry name" value="PhoU_dom"/>
</dbReference>
<protein>
    <submittedName>
        <fullName evidence="2">Phosphate uptake regulator</fullName>
    </submittedName>
</protein>
<sequence length="67" mass="7681">MLMNCVRLQALIQQNIAADIAFTPESYVQDISRLLLSIRDLERVGDHGVNITARSLYMIKNDDKLLY</sequence>
<dbReference type="SUPFAM" id="SSF109755">
    <property type="entry name" value="PhoU-like"/>
    <property type="match status" value="1"/>
</dbReference>
<dbReference type="Proteomes" id="UP000030710">
    <property type="component" value="Unassembled WGS sequence"/>
</dbReference>
<evidence type="ECO:0000313" key="3">
    <source>
        <dbReference type="Proteomes" id="UP000030710"/>
    </source>
</evidence>
<evidence type="ECO:0000313" key="2">
    <source>
        <dbReference type="EMBL" id="ERG95517.1"/>
    </source>
</evidence>
<proteinExistence type="predicted"/>
<accession>U1PP48</accession>
<organism evidence="2 3">
    <name type="scientific">Haloquadratum walsbyi J07HQW2</name>
    <dbReference type="NCBI Taxonomy" id="1238425"/>
    <lineage>
        <taxon>Archaea</taxon>
        <taxon>Methanobacteriati</taxon>
        <taxon>Methanobacteriota</taxon>
        <taxon>Stenosarchaea group</taxon>
        <taxon>Halobacteria</taxon>
        <taxon>Halobacteriales</taxon>
        <taxon>Haloferacaceae</taxon>
        <taxon>Haloquadratum</taxon>
    </lineage>
</organism>
<dbReference type="InterPro" id="IPR038078">
    <property type="entry name" value="PhoU-like_sf"/>
</dbReference>
<dbReference type="Pfam" id="PF01895">
    <property type="entry name" value="PhoU"/>
    <property type="match status" value="1"/>
</dbReference>
<dbReference type="AlphaFoldDB" id="U1PP48"/>
<reference evidence="2 3" key="1">
    <citation type="journal article" date="2013" name="PLoS ONE">
        <title>Assembly-driven community genomics of a hypersaline microbial ecosystem.</title>
        <authorList>
            <person name="Podell S."/>
            <person name="Ugalde J.A."/>
            <person name="Narasingarao P."/>
            <person name="Banfield J.F."/>
            <person name="Heidelberg K.B."/>
            <person name="Allen E.E."/>
        </authorList>
    </citation>
    <scope>NUCLEOTIDE SEQUENCE [LARGE SCALE GENOMIC DNA]</scope>
    <source>
        <strain evidence="3">J07HQW2</strain>
    </source>
</reference>
<feature type="domain" description="PhoU" evidence="1">
    <location>
        <begin position="7"/>
        <end position="52"/>
    </location>
</feature>
<gene>
    <name evidence="2" type="ORF">J07HQW2_01974</name>
</gene>